<name>A0A0B6YAN6_9EUPU</name>
<proteinExistence type="predicted"/>
<sequence length="51" mass="5856">MMNYDYQWMETPLLTPLGKALVMMSQELSSINIEPVSKDTGTANDRSRMLF</sequence>
<protein>
    <submittedName>
        <fullName evidence="1">Uncharacterized protein</fullName>
    </submittedName>
</protein>
<gene>
    <name evidence="1" type="primary">ORF19659</name>
</gene>
<organism evidence="1">
    <name type="scientific">Arion vulgaris</name>
    <dbReference type="NCBI Taxonomy" id="1028688"/>
    <lineage>
        <taxon>Eukaryota</taxon>
        <taxon>Metazoa</taxon>
        <taxon>Spiralia</taxon>
        <taxon>Lophotrochozoa</taxon>
        <taxon>Mollusca</taxon>
        <taxon>Gastropoda</taxon>
        <taxon>Heterobranchia</taxon>
        <taxon>Euthyneura</taxon>
        <taxon>Panpulmonata</taxon>
        <taxon>Eupulmonata</taxon>
        <taxon>Stylommatophora</taxon>
        <taxon>Helicina</taxon>
        <taxon>Arionoidea</taxon>
        <taxon>Arionidae</taxon>
        <taxon>Arion</taxon>
    </lineage>
</organism>
<reference evidence="1" key="1">
    <citation type="submission" date="2014-12" db="EMBL/GenBank/DDBJ databases">
        <title>Insight into the proteome of Arion vulgaris.</title>
        <authorList>
            <person name="Aradska J."/>
            <person name="Bulat T."/>
            <person name="Smidak R."/>
            <person name="Sarate P."/>
            <person name="Gangsoo J."/>
            <person name="Sialana F."/>
            <person name="Bilban M."/>
            <person name="Lubec G."/>
        </authorList>
    </citation>
    <scope>NUCLEOTIDE SEQUENCE</scope>
    <source>
        <tissue evidence="1">Skin</tissue>
    </source>
</reference>
<evidence type="ECO:0000313" key="1">
    <source>
        <dbReference type="EMBL" id="CEK53259.1"/>
    </source>
</evidence>
<accession>A0A0B6YAN6</accession>
<dbReference type="AlphaFoldDB" id="A0A0B6YAN6"/>
<dbReference type="EMBL" id="HACG01006394">
    <property type="protein sequence ID" value="CEK53259.1"/>
    <property type="molecule type" value="Transcribed_RNA"/>
</dbReference>